<dbReference type="AlphaFoldDB" id="A0A1J5SMN5"/>
<dbReference type="EMBL" id="MLJW01000070">
    <property type="protein sequence ID" value="OIR02924.1"/>
    <property type="molecule type" value="Genomic_DNA"/>
</dbReference>
<reference evidence="1" key="1">
    <citation type="submission" date="2016-10" db="EMBL/GenBank/DDBJ databases">
        <title>Sequence of Gallionella enrichment culture.</title>
        <authorList>
            <person name="Poehlein A."/>
            <person name="Muehling M."/>
            <person name="Daniel R."/>
        </authorList>
    </citation>
    <scope>NUCLEOTIDE SEQUENCE</scope>
</reference>
<proteinExistence type="predicted"/>
<sequence length="102" mass="11677">MKLFIVTCLKEYDDDVCKIFKEAKINVFSTTDVIGVKDNGELNLLEEWFATGDEKFDSLFTFSFTSDENAEHAMELIKKYNVDTGTNFPVRAFIVPVEKASY</sequence>
<accession>A0A1J5SMN5</accession>
<organism evidence="1">
    <name type="scientific">mine drainage metagenome</name>
    <dbReference type="NCBI Taxonomy" id="410659"/>
    <lineage>
        <taxon>unclassified sequences</taxon>
        <taxon>metagenomes</taxon>
        <taxon>ecological metagenomes</taxon>
    </lineage>
</organism>
<gene>
    <name evidence="1" type="ORF">GALL_149240</name>
</gene>
<protein>
    <recommendedName>
        <fullName evidence="2">Nitrogen regulatory protein P-II</fullName>
    </recommendedName>
</protein>
<dbReference type="SUPFAM" id="SSF54913">
    <property type="entry name" value="GlnB-like"/>
    <property type="match status" value="1"/>
</dbReference>
<dbReference type="InterPro" id="IPR011322">
    <property type="entry name" value="N-reg_PII-like_a/b"/>
</dbReference>
<comment type="caution">
    <text evidence="1">The sequence shown here is derived from an EMBL/GenBank/DDBJ whole genome shotgun (WGS) entry which is preliminary data.</text>
</comment>
<evidence type="ECO:0008006" key="2">
    <source>
        <dbReference type="Google" id="ProtNLM"/>
    </source>
</evidence>
<evidence type="ECO:0000313" key="1">
    <source>
        <dbReference type="EMBL" id="OIR02924.1"/>
    </source>
</evidence>
<name>A0A1J5SMN5_9ZZZZ</name>